<evidence type="ECO:0000256" key="3">
    <source>
        <dbReference type="ARBA" id="ARBA00022837"/>
    </source>
</evidence>
<keyword evidence="1" id="KW-0732">Signal</keyword>
<organism evidence="5 6">
    <name type="scientific">Candidatus Synechococcus spongiarum 142</name>
    <dbReference type="NCBI Taxonomy" id="1608213"/>
    <lineage>
        <taxon>Bacteria</taxon>
        <taxon>Bacillati</taxon>
        <taxon>Cyanobacteriota</taxon>
        <taxon>Cyanophyceae</taxon>
        <taxon>Synechococcales</taxon>
        <taxon>Synechococcaceae</taxon>
        <taxon>Synechococcus</taxon>
    </lineage>
</organism>
<evidence type="ECO:0000313" key="6">
    <source>
        <dbReference type="Proteomes" id="UP000035054"/>
    </source>
</evidence>
<dbReference type="InterPro" id="IPR003644">
    <property type="entry name" value="Calx_beta"/>
</dbReference>
<keyword evidence="3" id="KW-0106">Calcium</keyword>
<accession>A0A6N3X4N4</accession>
<dbReference type="SUPFAM" id="SSF141072">
    <property type="entry name" value="CalX-like"/>
    <property type="match status" value="2"/>
</dbReference>
<dbReference type="Gene3D" id="2.60.40.2030">
    <property type="match status" value="2"/>
</dbReference>
<gene>
    <name evidence="5" type="ORF">TH68_05495</name>
</gene>
<sequence length="523" mass="53216">MTTTDAGHGVVVSESTLSVAENNQIGSYTLALKSEPGGTVVVTPTSSTPANATVSGTLTFNNSNWSTPQQVTVTGKGVGSSTISHEVSTPTTDYPANTMIDSVSVTVTADPRPTVDISPGFFQVNEGNSAEFTVTLSAVISSDVTIPLSVTGLNSAIAGDDYTVPEQSSVTISAGATSGTFTIATINDDDIEADDELVHVDIDTSKLPATVRAGAMLQGRFTIIDDDGAVTVSMAASTAEVEEGESLKIAVNLGAALDTDVMINIFLQGNTARPGTDFNDPVINNPVNEPHSDISVTIPTGATSGSATVTTIDDNIFEGNLRFSAVIQHDNLLAQGLVESPDSNVTSIKILDNEGVVLVESDGSTTVTELGGTDTYQVQMPGSLSANVSVVATAGAELQVRSGSGSASGSTSLTFTSGAAASNQTVTVSAVDDEIDNPGGSRTATITHVATSTAYSLDGLIIEDITVSITDDDPTTVTLASTGAGNLTEGQTRDFTVTLGRGLITGETLTVPLTFGGTATRGT</sequence>
<comment type="caution">
    <text evidence="5">The sequence shown here is derived from an EMBL/GenBank/DDBJ whole genome shotgun (WGS) entry which is preliminary data.</text>
</comment>
<reference evidence="5 6" key="1">
    <citation type="submission" date="2015-01" db="EMBL/GenBank/DDBJ databases">
        <title>Lifestyle Evolution in Cyanobacterial Symbionts of Sponges.</title>
        <authorList>
            <person name="Burgsdorf I."/>
            <person name="Slaby B.M."/>
            <person name="Handley K.M."/>
            <person name="Haber M."/>
            <person name="Blom J."/>
            <person name="Marshall C.W."/>
            <person name="Gilbert J.A."/>
            <person name="Hentschel U."/>
            <person name="Steindler L."/>
        </authorList>
    </citation>
    <scope>NUCLEOTIDE SEQUENCE [LARGE SCALE GENOMIC DNA]</scope>
    <source>
        <strain evidence="5">142</strain>
    </source>
</reference>
<dbReference type="InterPro" id="IPR038081">
    <property type="entry name" value="CalX-like_sf"/>
</dbReference>
<dbReference type="GO" id="GO:0016020">
    <property type="term" value="C:membrane"/>
    <property type="evidence" value="ECO:0007669"/>
    <property type="project" value="InterPro"/>
</dbReference>
<evidence type="ECO:0000256" key="2">
    <source>
        <dbReference type="ARBA" id="ARBA00022737"/>
    </source>
</evidence>
<protein>
    <recommendedName>
        <fullName evidence="4">Calx-beta domain-containing protein</fullName>
    </recommendedName>
</protein>
<evidence type="ECO:0000313" key="5">
    <source>
        <dbReference type="EMBL" id="KKZ14209.1"/>
    </source>
</evidence>
<feature type="non-terminal residue" evidence="5">
    <location>
        <position position="523"/>
    </location>
</feature>
<keyword evidence="2" id="KW-0677">Repeat</keyword>
<evidence type="ECO:0000259" key="4">
    <source>
        <dbReference type="Pfam" id="PF03160"/>
    </source>
</evidence>
<dbReference type="Proteomes" id="UP000035054">
    <property type="component" value="Unassembled WGS sequence"/>
</dbReference>
<dbReference type="AlphaFoldDB" id="A0A6N3X4N4"/>
<evidence type="ECO:0000256" key="1">
    <source>
        <dbReference type="ARBA" id="ARBA00022729"/>
    </source>
</evidence>
<name>A0A6N3X4N4_9SYNE</name>
<feature type="domain" description="Calx-beta" evidence="4">
    <location>
        <begin position="225"/>
        <end position="353"/>
    </location>
</feature>
<proteinExistence type="predicted"/>
<dbReference type="EMBL" id="JXUO01000180">
    <property type="protein sequence ID" value="KKZ14209.1"/>
    <property type="molecule type" value="Genomic_DNA"/>
</dbReference>
<dbReference type="GO" id="GO:0007154">
    <property type="term" value="P:cell communication"/>
    <property type="evidence" value="ECO:0007669"/>
    <property type="project" value="InterPro"/>
</dbReference>
<dbReference type="Pfam" id="PF03160">
    <property type="entry name" value="Calx-beta"/>
    <property type="match status" value="1"/>
</dbReference>